<dbReference type="EnsemblMetazoa" id="Aqu2.1.40185_001">
    <property type="protein sequence ID" value="Aqu2.1.40185_001"/>
    <property type="gene ID" value="Aqu2.1.40185"/>
</dbReference>
<protein>
    <submittedName>
        <fullName evidence="2">Uncharacterized protein</fullName>
    </submittedName>
</protein>
<sequence length="57" mass="6641">MLKMNIKCVELLIMTSFYGLKMLLLSVLIVQKNCSFIQDRITCHIPDIKYEIVFASM</sequence>
<feature type="transmembrane region" description="Helical" evidence="1">
    <location>
        <begin position="12"/>
        <end position="30"/>
    </location>
</feature>
<evidence type="ECO:0000256" key="1">
    <source>
        <dbReference type="SAM" id="Phobius"/>
    </source>
</evidence>
<keyword evidence="1" id="KW-0472">Membrane</keyword>
<dbReference type="InParanoid" id="A0A1X7VK41"/>
<proteinExistence type="predicted"/>
<organism evidence="2">
    <name type="scientific">Amphimedon queenslandica</name>
    <name type="common">Sponge</name>
    <dbReference type="NCBI Taxonomy" id="400682"/>
    <lineage>
        <taxon>Eukaryota</taxon>
        <taxon>Metazoa</taxon>
        <taxon>Porifera</taxon>
        <taxon>Demospongiae</taxon>
        <taxon>Heteroscleromorpha</taxon>
        <taxon>Haplosclerida</taxon>
        <taxon>Niphatidae</taxon>
        <taxon>Amphimedon</taxon>
    </lineage>
</organism>
<keyword evidence="1" id="KW-0812">Transmembrane</keyword>
<reference evidence="2" key="1">
    <citation type="submission" date="2017-05" db="UniProtKB">
        <authorList>
            <consortium name="EnsemblMetazoa"/>
        </authorList>
    </citation>
    <scope>IDENTIFICATION</scope>
</reference>
<evidence type="ECO:0000313" key="2">
    <source>
        <dbReference type="EnsemblMetazoa" id="Aqu2.1.40185_001"/>
    </source>
</evidence>
<name>A0A1X7VK41_AMPQE</name>
<keyword evidence="1" id="KW-1133">Transmembrane helix</keyword>
<dbReference type="AlphaFoldDB" id="A0A1X7VK41"/>
<accession>A0A1X7VK41</accession>